<dbReference type="EC" id="2.1.1.133" evidence="8"/>
<dbReference type="Proteomes" id="UP000001520">
    <property type="component" value="Chromosome"/>
</dbReference>
<dbReference type="GO" id="GO:0046026">
    <property type="term" value="F:precorrin-4 C11-methyltransferase activity"/>
    <property type="evidence" value="ECO:0007669"/>
    <property type="project" value="UniProtKB-EC"/>
</dbReference>
<dbReference type="Gene3D" id="3.40.1010.10">
    <property type="entry name" value="Cobalt-precorrin-4 Transmethylase, Domain 1"/>
    <property type="match status" value="1"/>
</dbReference>
<evidence type="ECO:0000313" key="9">
    <source>
        <dbReference type="Proteomes" id="UP000001520"/>
    </source>
</evidence>
<sequence length="260" mass="29141">MNKVFFIGAGPGDPELITVKGMKVLIRSDVVIYAGSLVNRQILGYTPVHCKIYDSSKMNLTQIIETIEKHYLEGKLISRLHTGDPSIYGAIYEQMLELDKRGIPYEIIPGVTALFAAAAKLKLELTAPEISQTVTISRVEGKTPVPQKETLDLLTKHGGTFAFYLSASNAEKIKEIFLKNGWEENTPVAICYKICWDDEKILNTTLGNLVNTLKENSIKKHTLIIIGKILDRSSIVKYSKLYDEDFEHGYRKKDSSNSNN</sequence>
<comment type="similarity">
    <text evidence="2">Belongs to the precorrin methyltransferase family.</text>
</comment>
<comment type="pathway">
    <text evidence="1">Cofactor biosynthesis; adenosylcobalamin biosynthesis.</text>
</comment>
<dbReference type="eggNOG" id="COG2875">
    <property type="taxonomic scope" value="Bacteria"/>
</dbReference>
<dbReference type="InterPro" id="IPR014776">
    <property type="entry name" value="4pyrrole_Mease_sub2"/>
</dbReference>
<dbReference type="InterPro" id="IPR006362">
    <property type="entry name" value="Cbl_synth_CobM/CibF"/>
</dbReference>
<keyword evidence="9" id="KW-1185">Reference proteome</keyword>
<feature type="domain" description="Tetrapyrrole methylase" evidence="7">
    <location>
        <begin position="3"/>
        <end position="209"/>
    </location>
</feature>
<evidence type="ECO:0000313" key="8">
    <source>
        <dbReference type="EMBL" id="BAI81491.1"/>
    </source>
</evidence>
<evidence type="ECO:0000256" key="2">
    <source>
        <dbReference type="ARBA" id="ARBA00005879"/>
    </source>
</evidence>
<dbReference type="AlphaFoldDB" id="D3P9V1"/>
<dbReference type="InterPro" id="IPR003043">
    <property type="entry name" value="Uropor_MeTrfase_CS"/>
</dbReference>
<dbReference type="InterPro" id="IPR050161">
    <property type="entry name" value="Siro_Cobalamin_biosynth"/>
</dbReference>
<dbReference type="RefSeq" id="WP_013008736.1">
    <property type="nucleotide sequence ID" value="NC_013939.1"/>
</dbReference>
<reference evidence="8 9" key="1">
    <citation type="journal article" date="2010" name="DNA Res.">
        <title>Bacterial lifestyle in a deep-sea hydrothermal vent chimney revealed by the genome sequence of the thermophilic bacterium Deferribacter desulfuricans SSM1.</title>
        <authorList>
            <person name="Takaki Y."/>
            <person name="Shimamura S."/>
            <person name="Nakagawa S."/>
            <person name="Fukuhara Y."/>
            <person name="Horikawa H."/>
            <person name="Ankai A."/>
            <person name="Harada T."/>
            <person name="Hosoyama A."/>
            <person name="Oguchi A."/>
            <person name="Fukui S."/>
            <person name="Fujita N."/>
            <person name="Takami H."/>
            <person name="Takai K."/>
        </authorList>
    </citation>
    <scope>NUCLEOTIDE SEQUENCE [LARGE SCALE GENOMIC DNA]</scope>
    <source>
        <strain evidence="9">DSM 14783 / JCM 11476 / NBRC 101012 / SSM1</strain>
    </source>
</reference>
<dbReference type="Gene3D" id="3.30.950.10">
    <property type="entry name" value="Methyltransferase, Cobalt-precorrin-4 Transmethylase, Domain 2"/>
    <property type="match status" value="1"/>
</dbReference>
<evidence type="ECO:0000256" key="3">
    <source>
        <dbReference type="ARBA" id="ARBA00022573"/>
    </source>
</evidence>
<dbReference type="Pfam" id="PF00590">
    <property type="entry name" value="TP_methylase"/>
    <property type="match status" value="1"/>
</dbReference>
<evidence type="ECO:0000256" key="1">
    <source>
        <dbReference type="ARBA" id="ARBA00004953"/>
    </source>
</evidence>
<dbReference type="PROSITE" id="PS00839">
    <property type="entry name" value="SUMT_1"/>
    <property type="match status" value="1"/>
</dbReference>
<keyword evidence="5 8" id="KW-0808">Transferase</keyword>
<dbReference type="InterPro" id="IPR035996">
    <property type="entry name" value="4pyrrol_Methylase_sf"/>
</dbReference>
<dbReference type="InterPro" id="IPR014777">
    <property type="entry name" value="4pyrrole_Mease_sub1"/>
</dbReference>
<name>D3P9V1_DEFDS</name>
<dbReference type="CDD" id="cd11641">
    <property type="entry name" value="Precorrin-4_C11-MT"/>
    <property type="match status" value="1"/>
</dbReference>
<evidence type="ECO:0000256" key="5">
    <source>
        <dbReference type="ARBA" id="ARBA00022679"/>
    </source>
</evidence>
<dbReference type="NCBIfam" id="TIGR01465">
    <property type="entry name" value="cobM_cbiF"/>
    <property type="match status" value="1"/>
</dbReference>
<accession>D3P9V1</accession>
<dbReference type="InterPro" id="IPR000878">
    <property type="entry name" value="4pyrrol_Mease"/>
</dbReference>
<keyword evidence="6" id="KW-0949">S-adenosyl-L-methionine</keyword>
<dbReference type="HOGENOM" id="CLU_011276_7_1_0"/>
<dbReference type="SUPFAM" id="SSF53790">
    <property type="entry name" value="Tetrapyrrole methylase"/>
    <property type="match status" value="1"/>
</dbReference>
<keyword evidence="4 8" id="KW-0489">Methyltransferase</keyword>
<dbReference type="STRING" id="639282.DEFDS_2042"/>
<dbReference type="PANTHER" id="PTHR45790">
    <property type="entry name" value="SIROHEME SYNTHASE-RELATED"/>
    <property type="match status" value="1"/>
</dbReference>
<keyword evidence="3" id="KW-0169">Cobalamin biosynthesis</keyword>
<dbReference type="GO" id="GO:0009236">
    <property type="term" value="P:cobalamin biosynthetic process"/>
    <property type="evidence" value="ECO:0007669"/>
    <property type="project" value="UniProtKB-UniPathway"/>
</dbReference>
<proteinExistence type="inferred from homology"/>
<dbReference type="GO" id="GO:0032259">
    <property type="term" value="P:methylation"/>
    <property type="evidence" value="ECO:0007669"/>
    <property type="project" value="UniProtKB-KW"/>
</dbReference>
<dbReference type="OrthoDB" id="9815856at2"/>
<evidence type="ECO:0000259" key="7">
    <source>
        <dbReference type="Pfam" id="PF00590"/>
    </source>
</evidence>
<dbReference type="KEGG" id="ddf:DEFDS_2042"/>
<protein>
    <submittedName>
        <fullName evidence="8">Precorrin-4 C(11)-methyltransferase</fullName>
        <ecNumber evidence="8">2.1.1.133</ecNumber>
    </submittedName>
</protein>
<gene>
    <name evidence="8" type="primary">cbiF</name>
    <name evidence="8" type="ordered locus">DEFDS_2042</name>
</gene>
<evidence type="ECO:0000256" key="6">
    <source>
        <dbReference type="ARBA" id="ARBA00022691"/>
    </source>
</evidence>
<dbReference type="PANTHER" id="PTHR45790:SF4">
    <property type="entry name" value="COBALT-PRECORRIN-4 C(11)-METHYLTRANSFERASE"/>
    <property type="match status" value="1"/>
</dbReference>
<dbReference type="EMBL" id="AP011529">
    <property type="protein sequence ID" value="BAI81491.1"/>
    <property type="molecule type" value="Genomic_DNA"/>
</dbReference>
<dbReference type="UniPathway" id="UPA00148"/>
<organism evidence="8 9">
    <name type="scientific">Deferribacter desulfuricans (strain DSM 14783 / JCM 11476 / NBRC 101012 / SSM1)</name>
    <dbReference type="NCBI Taxonomy" id="639282"/>
    <lineage>
        <taxon>Bacteria</taxon>
        <taxon>Pseudomonadati</taxon>
        <taxon>Deferribacterota</taxon>
        <taxon>Deferribacteres</taxon>
        <taxon>Deferribacterales</taxon>
        <taxon>Deferribacteraceae</taxon>
        <taxon>Deferribacter</taxon>
    </lineage>
</organism>
<evidence type="ECO:0000256" key="4">
    <source>
        <dbReference type="ARBA" id="ARBA00022603"/>
    </source>
</evidence>